<evidence type="ECO:0000256" key="2">
    <source>
        <dbReference type="ARBA" id="ARBA00022670"/>
    </source>
</evidence>
<dbReference type="SUPFAM" id="SSF63411">
    <property type="entry name" value="LuxS/MPP-like metallohydrolase"/>
    <property type="match status" value="2"/>
</dbReference>
<reference evidence="10 11" key="1">
    <citation type="submission" date="2015-05" db="EMBL/GenBank/DDBJ databases">
        <title>Genome sequencing and analysis of members of genus Stenotrophomonas.</title>
        <authorList>
            <person name="Patil P.P."/>
            <person name="Midha S."/>
            <person name="Patil P.B."/>
        </authorList>
    </citation>
    <scope>NUCLEOTIDE SEQUENCE [LARGE SCALE GENOMIC DNA]</scope>
    <source>
        <strain evidence="10 11">DSM 18941</strain>
    </source>
</reference>
<dbReference type="PANTHER" id="PTHR11851:SF149">
    <property type="entry name" value="GH01077P"/>
    <property type="match status" value="1"/>
</dbReference>
<dbReference type="InterPro" id="IPR050361">
    <property type="entry name" value="MPP/UQCRC_Complex"/>
</dbReference>
<dbReference type="AlphaFoldDB" id="A0A0R0CPI5"/>
<keyword evidence="11" id="KW-1185">Reference proteome</keyword>
<evidence type="ECO:0000256" key="3">
    <source>
        <dbReference type="ARBA" id="ARBA00022723"/>
    </source>
</evidence>
<keyword evidence="2" id="KW-0645">Protease</keyword>
<feature type="domain" description="Peptidase M16 C-terminal" evidence="9">
    <location>
        <begin position="200"/>
        <end position="377"/>
    </location>
</feature>
<evidence type="ECO:0000259" key="8">
    <source>
        <dbReference type="Pfam" id="PF00675"/>
    </source>
</evidence>
<accession>A0A0R0CPI5</accession>
<keyword evidence="5" id="KW-0862">Zinc</keyword>
<comment type="cofactor">
    <cofactor evidence="1">
        <name>Zn(2+)</name>
        <dbReference type="ChEBI" id="CHEBI:29105"/>
    </cofactor>
</comment>
<organism evidence="10 11">
    <name type="scientific">Stenotrophomonas terrae</name>
    <dbReference type="NCBI Taxonomy" id="405446"/>
    <lineage>
        <taxon>Bacteria</taxon>
        <taxon>Pseudomonadati</taxon>
        <taxon>Pseudomonadota</taxon>
        <taxon>Gammaproteobacteria</taxon>
        <taxon>Lysobacterales</taxon>
        <taxon>Lysobacteraceae</taxon>
        <taxon>Stenotrophomonas</taxon>
    </lineage>
</organism>
<protein>
    <recommendedName>
        <fullName evidence="12">Zinc protease</fullName>
    </recommendedName>
</protein>
<evidence type="ECO:0000256" key="1">
    <source>
        <dbReference type="ARBA" id="ARBA00001947"/>
    </source>
</evidence>
<dbReference type="Gene3D" id="3.30.830.10">
    <property type="entry name" value="Metalloenzyme, LuxS/M16 peptidase-like"/>
    <property type="match status" value="2"/>
</dbReference>
<dbReference type="InterPro" id="IPR011249">
    <property type="entry name" value="Metalloenz_LuxS/M16"/>
</dbReference>
<keyword evidence="6" id="KW-0482">Metalloprotease</keyword>
<evidence type="ECO:0000256" key="4">
    <source>
        <dbReference type="ARBA" id="ARBA00022801"/>
    </source>
</evidence>
<evidence type="ECO:0000313" key="11">
    <source>
        <dbReference type="Proteomes" id="UP000051863"/>
    </source>
</evidence>
<dbReference type="GO" id="GO:0046872">
    <property type="term" value="F:metal ion binding"/>
    <property type="evidence" value="ECO:0007669"/>
    <property type="project" value="UniProtKB-KW"/>
</dbReference>
<evidence type="ECO:0000256" key="5">
    <source>
        <dbReference type="ARBA" id="ARBA00022833"/>
    </source>
</evidence>
<keyword evidence="4" id="KW-0378">Hydrolase</keyword>
<proteinExistence type="predicted"/>
<dbReference type="PATRIC" id="fig|405446.3.peg.3926"/>
<dbReference type="RefSeq" id="WP_057626907.1">
    <property type="nucleotide sequence ID" value="NZ_LDJJ01000009.1"/>
</dbReference>
<keyword evidence="3" id="KW-0479">Metal-binding</keyword>
<dbReference type="InterPro" id="IPR011765">
    <property type="entry name" value="Pept_M16_N"/>
</dbReference>
<gene>
    <name evidence="10" type="ORF">ABB27_03900</name>
</gene>
<feature type="domain" description="Peptidase M16 N-terminal" evidence="8">
    <location>
        <begin position="86"/>
        <end position="172"/>
    </location>
</feature>
<dbReference type="Proteomes" id="UP000051863">
    <property type="component" value="Unassembled WGS sequence"/>
</dbReference>
<sequence>MSNAKRIRLIPLALAALSSLAAFAAQAGVADTAVHAKAAGIDLIVYPMGVKDVVTFTGSMPLGDAFLVAKADDPAVPTLTAMLLEAGTTRRDKFAISDTLDGIGAQLSLSPSAARIGIYGKSLKQDLPIVLDLLAEQLREPAFTAEELSKAKVQLEAALRQASDNPGTMARETMMLGIFPAGSVNAPVPREAMLKAVPQVTLEQIRAFHATYYGPAHMTLVFAGDVDAKAIETAVAHGFNGWSGGVDYLRTAPARLPAKAAEHNIAMKDKSSVSVFLGQSTGLRYTDADYLPMTVGVDVLGSGFTGRLMAAVRAKEGLTYGIGGNLLGSDYMDGGLGINTTFAPELMDKGIASTRRELQRWWKDGITAEELDARKQAMVGSYQVGLGNTDGMSTAIIGTVERGVGLAWLDNYPQAIQSVTLEQVNGAIRRYVDPQKMVLVKAGTFKK</sequence>
<dbReference type="GO" id="GO:0008237">
    <property type="term" value="F:metallopeptidase activity"/>
    <property type="evidence" value="ECO:0007669"/>
    <property type="project" value="UniProtKB-KW"/>
</dbReference>
<comment type="caution">
    <text evidence="10">The sequence shown here is derived from an EMBL/GenBank/DDBJ whole genome shotgun (WGS) entry which is preliminary data.</text>
</comment>
<dbReference type="GO" id="GO:0006508">
    <property type="term" value="P:proteolysis"/>
    <property type="evidence" value="ECO:0007669"/>
    <property type="project" value="UniProtKB-KW"/>
</dbReference>
<evidence type="ECO:0008006" key="12">
    <source>
        <dbReference type="Google" id="ProtNLM"/>
    </source>
</evidence>
<keyword evidence="7" id="KW-0732">Signal</keyword>
<dbReference type="Pfam" id="PF00675">
    <property type="entry name" value="Peptidase_M16"/>
    <property type="match status" value="1"/>
</dbReference>
<evidence type="ECO:0000256" key="6">
    <source>
        <dbReference type="ARBA" id="ARBA00023049"/>
    </source>
</evidence>
<dbReference type="PANTHER" id="PTHR11851">
    <property type="entry name" value="METALLOPROTEASE"/>
    <property type="match status" value="1"/>
</dbReference>
<dbReference type="InterPro" id="IPR007863">
    <property type="entry name" value="Peptidase_M16_C"/>
</dbReference>
<evidence type="ECO:0000259" key="9">
    <source>
        <dbReference type="Pfam" id="PF05193"/>
    </source>
</evidence>
<evidence type="ECO:0000256" key="7">
    <source>
        <dbReference type="SAM" id="SignalP"/>
    </source>
</evidence>
<dbReference type="OrthoDB" id="9811314at2"/>
<name>A0A0R0CPI5_9GAMM</name>
<evidence type="ECO:0000313" key="10">
    <source>
        <dbReference type="EMBL" id="KRG71392.1"/>
    </source>
</evidence>
<feature type="chain" id="PRO_5006394337" description="Zinc protease" evidence="7">
    <location>
        <begin position="25"/>
        <end position="447"/>
    </location>
</feature>
<feature type="signal peptide" evidence="7">
    <location>
        <begin position="1"/>
        <end position="24"/>
    </location>
</feature>
<dbReference type="Pfam" id="PF05193">
    <property type="entry name" value="Peptidase_M16_C"/>
    <property type="match status" value="1"/>
</dbReference>
<dbReference type="EMBL" id="LDJJ01000009">
    <property type="protein sequence ID" value="KRG71392.1"/>
    <property type="molecule type" value="Genomic_DNA"/>
</dbReference>